<evidence type="ECO:0000256" key="4">
    <source>
        <dbReference type="ARBA" id="ARBA00023002"/>
    </source>
</evidence>
<dbReference type="STRING" id="1891926.Fuma_06418"/>
<evidence type="ECO:0000256" key="5">
    <source>
        <dbReference type="ARBA" id="ARBA00023004"/>
    </source>
</evidence>
<evidence type="ECO:0000259" key="15">
    <source>
        <dbReference type="PROSITE" id="PS50873"/>
    </source>
</evidence>
<evidence type="ECO:0000256" key="13">
    <source>
        <dbReference type="RuleBase" id="RU003451"/>
    </source>
</evidence>
<dbReference type="Pfam" id="PF00141">
    <property type="entry name" value="peroxidase"/>
    <property type="match status" value="2"/>
</dbReference>
<dbReference type="InterPro" id="IPR019793">
    <property type="entry name" value="Peroxidases_heam-ligand_BS"/>
</dbReference>
<dbReference type="FunFam" id="1.10.520.10:FF:000004">
    <property type="entry name" value="Catalase-peroxidase"/>
    <property type="match status" value="1"/>
</dbReference>
<evidence type="ECO:0000256" key="14">
    <source>
        <dbReference type="SAM" id="MobiDB-lite"/>
    </source>
</evidence>
<dbReference type="NCBIfam" id="NF011635">
    <property type="entry name" value="PRK15061.1"/>
    <property type="match status" value="1"/>
</dbReference>
<dbReference type="GO" id="GO:0046872">
    <property type="term" value="F:metal ion binding"/>
    <property type="evidence" value="ECO:0007669"/>
    <property type="project" value="UniProtKB-KW"/>
</dbReference>
<dbReference type="FunFam" id="1.10.420.10:FF:000002">
    <property type="entry name" value="Catalase-peroxidase"/>
    <property type="match status" value="1"/>
</dbReference>
<dbReference type="GO" id="GO:0042744">
    <property type="term" value="P:hydrogen peroxide catabolic process"/>
    <property type="evidence" value="ECO:0007669"/>
    <property type="project" value="UniProtKB-KW"/>
</dbReference>
<evidence type="ECO:0000256" key="6">
    <source>
        <dbReference type="ARBA" id="ARBA00023324"/>
    </source>
</evidence>
<dbReference type="GO" id="GO:0070301">
    <property type="term" value="P:cellular response to hydrogen peroxide"/>
    <property type="evidence" value="ECO:0007669"/>
    <property type="project" value="TreeGrafter"/>
</dbReference>
<dbReference type="InterPro" id="IPR010255">
    <property type="entry name" value="Haem_peroxidase_sf"/>
</dbReference>
<dbReference type="FunFam" id="1.10.520.10:FF:000002">
    <property type="entry name" value="Catalase-peroxidase"/>
    <property type="match status" value="1"/>
</dbReference>
<dbReference type="Proteomes" id="UP000187735">
    <property type="component" value="Chromosome"/>
</dbReference>
<evidence type="ECO:0000256" key="3">
    <source>
        <dbReference type="ARBA" id="ARBA00022723"/>
    </source>
</evidence>
<keyword evidence="12 13" id="KW-0732">Signal</keyword>
<comment type="catalytic activity">
    <reaction evidence="8 12 13">
        <text>H2O2 + AH2 = A + 2 H2O</text>
        <dbReference type="Rhea" id="RHEA:30275"/>
        <dbReference type="ChEBI" id="CHEBI:13193"/>
        <dbReference type="ChEBI" id="CHEBI:15377"/>
        <dbReference type="ChEBI" id="CHEBI:16240"/>
        <dbReference type="ChEBI" id="CHEBI:17499"/>
        <dbReference type="EC" id="1.11.1.21"/>
    </reaction>
</comment>
<dbReference type="PRINTS" id="PR00458">
    <property type="entry name" value="PEROXIDASE"/>
</dbReference>
<feature type="region of interest" description="Disordered" evidence="14">
    <location>
        <begin position="37"/>
        <end position="57"/>
    </location>
</feature>
<comment type="subunit">
    <text evidence="12">Homodimer or homotetramer.</text>
</comment>
<keyword evidence="6 12" id="KW-0376">Hydrogen peroxide</keyword>
<dbReference type="PROSITE" id="PS50873">
    <property type="entry name" value="PEROXIDASE_4"/>
    <property type="match status" value="1"/>
</dbReference>
<evidence type="ECO:0000313" key="17">
    <source>
        <dbReference type="Proteomes" id="UP000187735"/>
    </source>
</evidence>
<dbReference type="GO" id="GO:0020037">
    <property type="term" value="F:heme binding"/>
    <property type="evidence" value="ECO:0007669"/>
    <property type="project" value="InterPro"/>
</dbReference>
<evidence type="ECO:0000256" key="9">
    <source>
        <dbReference type="ARBA" id="ARBA00060838"/>
    </source>
</evidence>
<feature type="chain" id="PRO_5011810594" description="Catalase-peroxidase" evidence="12 13">
    <location>
        <begin position="26"/>
        <end position="789"/>
    </location>
</feature>
<evidence type="ECO:0000256" key="7">
    <source>
        <dbReference type="ARBA" id="ARBA00049145"/>
    </source>
</evidence>
<dbReference type="KEGG" id="fmr:Fuma_06418"/>
<dbReference type="HAMAP" id="MF_01961">
    <property type="entry name" value="Catal_peroxid"/>
    <property type="match status" value="1"/>
</dbReference>
<comment type="similarity">
    <text evidence="9 12 13">Belongs to the peroxidase family. Peroxidase/catalase subfamily.</text>
</comment>
<dbReference type="InterPro" id="IPR000763">
    <property type="entry name" value="Catalase_peroxidase"/>
</dbReference>
<feature type="active site" description="Proton acceptor" evidence="12">
    <location>
        <position position="138"/>
    </location>
</feature>
<dbReference type="GO" id="GO:0005829">
    <property type="term" value="C:cytosol"/>
    <property type="evidence" value="ECO:0007669"/>
    <property type="project" value="UniProtKB-ARBA"/>
</dbReference>
<comment type="caution">
    <text evidence="12">Lacks conserved residue(s) required for the propagation of feature annotation.</text>
</comment>
<feature type="binding site" description="axial binding residue" evidence="12">
    <location>
        <position position="301"/>
    </location>
    <ligand>
        <name>heme b</name>
        <dbReference type="ChEBI" id="CHEBI:60344"/>
    </ligand>
    <ligandPart>
        <name>Fe</name>
        <dbReference type="ChEBI" id="CHEBI:18248"/>
    </ligandPart>
</feature>
<protein>
    <recommendedName>
        <fullName evidence="11 12">Catalase-peroxidase</fullName>
        <shortName evidence="12">CP</shortName>
        <ecNumber evidence="10 12">1.11.1.21</ecNumber>
    </recommendedName>
    <alternativeName>
        <fullName evidence="12">Peroxidase/catalase</fullName>
    </alternativeName>
</protein>
<keyword evidence="3 12" id="KW-0479">Metal-binding</keyword>
<dbReference type="EC" id="1.11.1.21" evidence="10 12"/>
<dbReference type="EMBL" id="CP017641">
    <property type="protein sequence ID" value="APZ96745.1"/>
    <property type="molecule type" value="Genomic_DNA"/>
</dbReference>
<accession>A0A1P8WRS3</accession>
<keyword evidence="2 12" id="KW-0349">Heme</keyword>
<feature type="signal peptide" evidence="12 13">
    <location>
        <begin position="1"/>
        <end position="25"/>
    </location>
</feature>
<keyword evidence="17" id="KW-1185">Reference proteome</keyword>
<dbReference type="Gene3D" id="1.10.520.10">
    <property type="match status" value="2"/>
</dbReference>
<dbReference type="CDD" id="cd00649">
    <property type="entry name" value="catalase_peroxidase_1"/>
    <property type="match status" value="1"/>
</dbReference>
<dbReference type="Gene3D" id="1.10.420.10">
    <property type="entry name" value="Peroxidase, domain 2"/>
    <property type="match status" value="2"/>
</dbReference>
<organism evidence="16 17">
    <name type="scientific">Fuerstiella marisgermanici</name>
    <dbReference type="NCBI Taxonomy" id="1891926"/>
    <lineage>
        <taxon>Bacteria</taxon>
        <taxon>Pseudomonadati</taxon>
        <taxon>Planctomycetota</taxon>
        <taxon>Planctomycetia</taxon>
        <taxon>Planctomycetales</taxon>
        <taxon>Planctomycetaceae</taxon>
        <taxon>Fuerstiella</taxon>
    </lineage>
</organism>
<keyword evidence="1 12" id="KW-0575">Peroxidase</keyword>
<reference evidence="16 17" key="1">
    <citation type="journal article" date="2016" name="Front. Microbiol.">
        <title>Fuerstia marisgermanicae gen. nov., sp. nov., an Unusual Member of the Phylum Planctomycetes from the German Wadden Sea.</title>
        <authorList>
            <person name="Kohn T."/>
            <person name="Heuer A."/>
            <person name="Jogler M."/>
            <person name="Vollmers J."/>
            <person name="Boedeker C."/>
            <person name="Bunk B."/>
            <person name="Rast P."/>
            <person name="Borchert D."/>
            <person name="Glockner I."/>
            <person name="Freese H.M."/>
            <person name="Klenk H.P."/>
            <person name="Overmann J."/>
            <person name="Kaster A.K."/>
            <person name="Rohde M."/>
            <person name="Wiegand S."/>
            <person name="Jogler C."/>
        </authorList>
    </citation>
    <scope>NUCLEOTIDE SEQUENCE [LARGE SCALE GENOMIC DNA]</scope>
    <source>
        <strain evidence="16 17">NH11</strain>
    </source>
</reference>
<dbReference type="AlphaFoldDB" id="A0A1P8WRS3"/>
<dbReference type="FunFam" id="1.10.420.10:FF:000004">
    <property type="entry name" value="Catalase-peroxidase"/>
    <property type="match status" value="1"/>
</dbReference>
<keyword evidence="5 12" id="KW-0408">Iron</keyword>
<dbReference type="CDD" id="cd08200">
    <property type="entry name" value="catalase_peroxidase_2"/>
    <property type="match status" value="1"/>
</dbReference>
<name>A0A1P8WRS3_9PLAN</name>
<sequence length="789" mass="87261" precursor="true">MIMNPFAARVITSFAVLCIAPSIFAQDSETRNAKEKSMEVGSKCPVMADGRPATGRHTAAGAMSNRDWWPNQLNLNILHQNSPKGNPLGEDFDYAEEFKKLDLNALKKDLRELMTASQDWWPADYGHYGPLFIRMAWHSAGTYRVSDGRGGAGYGTQRFAPLNSWPDNANLDKARRLLWPIKQKYGNKISWADLMVLTGNVALESMGFETFGFAGGREDVWEPQEDIYWGPESEWLGDKRYSGDRALENPLAAVQMGLIYVNPEGPNGEPSALKAARDIRETFARMAMNDEETVALIAGGHTFGKAHGAASADNVGAAPEAAAIEEQGLGWKNKSGTGNGGDTITSGLEGAWTTTPTQWSNGYFDNLFGYDWDLVKSPAVAWQWKPTDPDAQDIVPDAHDRSKSHPPMMFTTDLALRMDPVYGKISKRFHENPEEFQQAFAKAWYKLTHRDMGPVTRLLGPEVAKPQLWQDPVPEIDHKLIDATDIANLKTQMLNSGLSVSELVSTAWASASTFRGSDKRGGANGARLRLAPQKDWAVNQPAELARLLPTLEKIQQNFNESQTSGKKVSLADLIVLGGCAAIEQAAKNAGHDVQVPFVPGRTDATQEMTDVEAFAVLEPKSDGFRNYVAREIDRPAEELLIDRAQLLTLTAPEMTALIGGMRVLSTNSGGGPLEQLGVLTERPETLSNDFFVNLLDMSTEWKKSPVCEHFFEGRDRETGKVKWTATRVDLVFGSNSQLRAIAEVYASDDSKQKFVHDFVAAWNKVMNLDRFDLDRTVRTETKAVAYDHR</sequence>
<evidence type="ECO:0000256" key="10">
    <source>
        <dbReference type="ARBA" id="ARBA00067012"/>
    </source>
</evidence>
<comment type="function">
    <text evidence="12">Bifunctional enzyme with both catalase and broad-spectrum peroxidase activity.</text>
</comment>
<dbReference type="PROSITE" id="PS00436">
    <property type="entry name" value="PEROXIDASE_2"/>
    <property type="match status" value="1"/>
</dbReference>
<dbReference type="PROSITE" id="PS00435">
    <property type="entry name" value="PEROXIDASE_1"/>
    <property type="match status" value="1"/>
</dbReference>
<feature type="site" description="Transition state stabilizer" evidence="12">
    <location>
        <position position="134"/>
    </location>
</feature>
<gene>
    <name evidence="12 16" type="primary">katG</name>
    <name evidence="16" type="ORF">Fuma_06418</name>
</gene>
<dbReference type="NCBIfam" id="TIGR00198">
    <property type="entry name" value="cat_per_HPI"/>
    <property type="match status" value="1"/>
</dbReference>
<comment type="catalytic activity">
    <reaction evidence="7 12 13">
        <text>2 H2O2 = O2 + 2 H2O</text>
        <dbReference type="Rhea" id="RHEA:20309"/>
        <dbReference type="ChEBI" id="CHEBI:15377"/>
        <dbReference type="ChEBI" id="CHEBI:15379"/>
        <dbReference type="ChEBI" id="CHEBI:16240"/>
        <dbReference type="EC" id="1.11.1.21"/>
    </reaction>
</comment>
<evidence type="ECO:0000256" key="12">
    <source>
        <dbReference type="HAMAP-Rule" id="MF_01961"/>
    </source>
</evidence>
<dbReference type="PRINTS" id="PR00460">
    <property type="entry name" value="BPEROXIDASE"/>
</dbReference>
<proteinExistence type="inferred from homology"/>
<evidence type="ECO:0000256" key="11">
    <source>
        <dbReference type="ARBA" id="ARBA00074141"/>
    </source>
</evidence>
<dbReference type="GO" id="GO:0004096">
    <property type="term" value="F:catalase activity"/>
    <property type="evidence" value="ECO:0007669"/>
    <property type="project" value="UniProtKB-UniRule"/>
</dbReference>
<comment type="cofactor">
    <cofactor evidence="12">
        <name>heme b</name>
        <dbReference type="ChEBI" id="CHEBI:60344"/>
    </cofactor>
    <text evidence="12">Binds 1 heme b (iron(II)-protoporphyrin IX) group per dimer.</text>
</comment>
<evidence type="ECO:0000256" key="2">
    <source>
        <dbReference type="ARBA" id="ARBA00022617"/>
    </source>
</evidence>
<dbReference type="InterPro" id="IPR002016">
    <property type="entry name" value="Haem_peroxidase"/>
</dbReference>
<comment type="PTM">
    <text evidence="12">Formation of the three residue Trp-Tyr-Met cross-link is important for the catalase, but not the peroxidase activity of the enzyme.</text>
</comment>
<dbReference type="PANTHER" id="PTHR30555">
    <property type="entry name" value="HYDROPEROXIDASE I, BIFUNCTIONAL CATALASE-PEROXIDASE"/>
    <property type="match status" value="1"/>
</dbReference>
<dbReference type="InterPro" id="IPR019794">
    <property type="entry name" value="Peroxidases_AS"/>
</dbReference>
<keyword evidence="4 12" id="KW-0560">Oxidoreductase</keyword>
<dbReference type="SUPFAM" id="SSF48113">
    <property type="entry name" value="Heme-dependent peroxidases"/>
    <property type="match status" value="2"/>
</dbReference>
<evidence type="ECO:0000256" key="8">
    <source>
        <dbReference type="ARBA" id="ARBA00051651"/>
    </source>
</evidence>
<evidence type="ECO:0000313" key="16">
    <source>
        <dbReference type="EMBL" id="APZ96745.1"/>
    </source>
</evidence>
<feature type="cross-link" description="Tryptophyl-tyrosyl-methioninium (Tyr-Met) (with Trp-137)" evidence="12">
    <location>
        <begin position="260"/>
        <end position="286"/>
    </location>
</feature>
<evidence type="ECO:0000256" key="1">
    <source>
        <dbReference type="ARBA" id="ARBA00022559"/>
    </source>
</evidence>
<dbReference type="PANTHER" id="PTHR30555:SF0">
    <property type="entry name" value="CATALASE-PEROXIDASE"/>
    <property type="match status" value="1"/>
</dbReference>
<feature type="domain" description="Plant heme peroxidase family profile" evidence="15">
    <location>
        <begin position="171"/>
        <end position="447"/>
    </location>
</feature>